<dbReference type="EMBL" id="NSIT01000605">
    <property type="protein sequence ID" value="PJE77434.1"/>
    <property type="molecule type" value="Genomic_DNA"/>
</dbReference>
<dbReference type="InterPro" id="IPR021831">
    <property type="entry name" value="ParD-like"/>
</dbReference>
<dbReference type="Pfam" id="PF11903">
    <property type="entry name" value="ParD_like"/>
    <property type="match status" value="1"/>
</dbReference>
<sequence length="73" mass="8247">MASKPLRLDEELVDAASLVGKVKKRSAAKQIEYWAALGKNAKENPDLPIHFIEDVMEAEEERKQGLTSEYRFG</sequence>
<name>A0A2H9T2K0_9ZZZZ</name>
<comment type="caution">
    <text evidence="1">The sequence shown here is derived from an EMBL/GenBank/DDBJ whole genome shotgun (WGS) entry which is preliminary data.</text>
</comment>
<dbReference type="AlphaFoldDB" id="A0A2H9T2K0"/>
<evidence type="ECO:0008006" key="2">
    <source>
        <dbReference type="Google" id="ProtNLM"/>
    </source>
</evidence>
<gene>
    <name evidence="1" type="ORF">CI610_03643</name>
</gene>
<organism evidence="1">
    <name type="scientific">invertebrate metagenome</name>
    <dbReference type="NCBI Taxonomy" id="1711999"/>
    <lineage>
        <taxon>unclassified sequences</taxon>
        <taxon>metagenomes</taxon>
        <taxon>organismal metagenomes</taxon>
    </lineage>
</organism>
<proteinExistence type="predicted"/>
<reference evidence="1" key="1">
    <citation type="journal article" date="2017" name="Appl. Environ. Microbiol.">
        <title>Molecular characterization of an Endozoicomonas-like organism causing infection in king scallop Pecten maximus L.</title>
        <authorList>
            <person name="Cano I."/>
            <person name="van Aerle R."/>
            <person name="Ross S."/>
            <person name="Verner-Jeffreys D.W."/>
            <person name="Paley R.K."/>
            <person name="Rimmer G."/>
            <person name="Ryder D."/>
            <person name="Hooper P."/>
            <person name="Stone D."/>
            <person name="Feist S.W."/>
        </authorList>
    </citation>
    <scope>NUCLEOTIDE SEQUENCE</scope>
</reference>
<protein>
    <recommendedName>
        <fullName evidence="2">ParD-like antitoxin of type II bacterial toxin-antitoxin system</fullName>
    </recommendedName>
</protein>
<accession>A0A2H9T2K0</accession>
<evidence type="ECO:0000313" key="1">
    <source>
        <dbReference type="EMBL" id="PJE77434.1"/>
    </source>
</evidence>